<feature type="domain" description="Methyltransferase" evidence="1">
    <location>
        <begin position="24"/>
        <end position="136"/>
    </location>
</feature>
<dbReference type="PANTHER" id="PTHR43591">
    <property type="entry name" value="METHYLTRANSFERASE"/>
    <property type="match status" value="1"/>
</dbReference>
<dbReference type="SUPFAM" id="SSF53335">
    <property type="entry name" value="S-adenosyl-L-methionine-dependent methyltransferases"/>
    <property type="match status" value="1"/>
</dbReference>
<dbReference type="InterPro" id="IPR025714">
    <property type="entry name" value="Methyltranfer_dom"/>
</dbReference>
<dbReference type="Gene3D" id="3.40.50.150">
    <property type="entry name" value="Vaccinia Virus protein VP39"/>
    <property type="match status" value="1"/>
</dbReference>
<gene>
    <name evidence="2" type="ORF">A3J05_03385</name>
</gene>
<dbReference type="EMBL" id="MFFF01000007">
    <property type="protein sequence ID" value="OGE99935.1"/>
    <property type="molecule type" value="Genomic_DNA"/>
</dbReference>
<protein>
    <recommendedName>
        <fullName evidence="1">Methyltransferase domain-containing protein</fullName>
    </recommendedName>
</protein>
<reference evidence="2 3" key="1">
    <citation type="journal article" date="2016" name="Nat. Commun.">
        <title>Thousands of microbial genomes shed light on interconnected biogeochemical processes in an aquifer system.</title>
        <authorList>
            <person name="Anantharaman K."/>
            <person name="Brown C.T."/>
            <person name="Hug L.A."/>
            <person name="Sharon I."/>
            <person name="Castelle C.J."/>
            <person name="Probst A.J."/>
            <person name="Thomas B.C."/>
            <person name="Singh A."/>
            <person name="Wilkins M.J."/>
            <person name="Karaoz U."/>
            <person name="Brodie E.L."/>
            <person name="Williams K.H."/>
            <person name="Hubbard S.S."/>
            <person name="Banfield J.F."/>
        </authorList>
    </citation>
    <scope>NUCLEOTIDE SEQUENCE [LARGE SCALE GENOMIC DNA]</scope>
</reference>
<comment type="caution">
    <text evidence="2">The sequence shown here is derived from an EMBL/GenBank/DDBJ whole genome shotgun (WGS) entry which is preliminary data.</text>
</comment>
<dbReference type="GO" id="GO:0008168">
    <property type="term" value="F:methyltransferase activity"/>
    <property type="evidence" value="ECO:0007669"/>
    <property type="project" value="TreeGrafter"/>
</dbReference>
<dbReference type="PANTHER" id="PTHR43591:SF24">
    <property type="entry name" value="2-METHOXY-6-POLYPRENYL-1,4-BENZOQUINOL METHYLASE, MITOCHONDRIAL"/>
    <property type="match status" value="1"/>
</dbReference>
<dbReference type="Proteomes" id="UP000177235">
    <property type="component" value="Unassembled WGS sequence"/>
</dbReference>
<dbReference type="InterPro" id="IPR029063">
    <property type="entry name" value="SAM-dependent_MTases_sf"/>
</dbReference>
<dbReference type="Pfam" id="PF13847">
    <property type="entry name" value="Methyltransf_31"/>
    <property type="match status" value="1"/>
</dbReference>
<evidence type="ECO:0000313" key="2">
    <source>
        <dbReference type="EMBL" id="OGE99935.1"/>
    </source>
</evidence>
<evidence type="ECO:0000259" key="1">
    <source>
        <dbReference type="Pfam" id="PF13847"/>
    </source>
</evidence>
<dbReference type="CDD" id="cd02440">
    <property type="entry name" value="AdoMet_MTases"/>
    <property type="match status" value="1"/>
</dbReference>
<name>A0A1F5QCM0_9BACT</name>
<proteinExistence type="predicted"/>
<accession>A0A1F5QCM0</accession>
<sequence>MKQTVVKTRSFLNPETLLRSVPLEPDMTVVDLGCGNGHYAATAAMLVGKKGQVHAFDILEEALSQTATLARLQGAQNVATRQCDLEKIGSCNLQEQSADVVVVSSILHQLKNKENAIREAYRLLKTGGRLLLVEWKKDSMIGPKVAERIGEKEIREILEHNGFRPARPQRLSASDGGRVSDLPAGSFHYALLYTK</sequence>
<organism evidence="2 3">
    <name type="scientific">Candidatus Doudnabacteria bacterium RIFCSPLOWO2_02_FULL_48_13</name>
    <dbReference type="NCBI Taxonomy" id="1817845"/>
    <lineage>
        <taxon>Bacteria</taxon>
        <taxon>Candidatus Doudnaibacteriota</taxon>
    </lineage>
</organism>
<evidence type="ECO:0000313" key="3">
    <source>
        <dbReference type="Proteomes" id="UP000177235"/>
    </source>
</evidence>
<dbReference type="AlphaFoldDB" id="A0A1F5QCM0"/>